<evidence type="ECO:0000256" key="8">
    <source>
        <dbReference type="ARBA" id="ARBA00023264"/>
    </source>
</evidence>
<dbReference type="GO" id="GO:0047294">
    <property type="term" value="F:phosphoglycerol geranylgeranyltransferase activity"/>
    <property type="evidence" value="ECO:0007669"/>
    <property type="project" value="UniProtKB-UniRule"/>
</dbReference>
<evidence type="ECO:0000256" key="4">
    <source>
        <dbReference type="ARBA" id="ARBA00022723"/>
    </source>
</evidence>
<dbReference type="NCBIfam" id="NF003198">
    <property type="entry name" value="PRK04169.1-2"/>
    <property type="match status" value="1"/>
</dbReference>
<keyword evidence="3" id="KW-0808">Transferase</keyword>
<dbReference type="HAMAP" id="MF_00112">
    <property type="entry name" value="GGGP_HepGP_synthase"/>
    <property type="match status" value="1"/>
</dbReference>
<evidence type="ECO:0000256" key="2">
    <source>
        <dbReference type="ARBA" id="ARBA00022516"/>
    </source>
</evidence>
<evidence type="ECO:0000256" key="3">
    <source>
        <dbReference type="ARBA" id="ARBA00022679"/>
    </source>
</evidence>
<dbReference type="GO" id="GO:0120536">
    <property type="term" value="F:heptaprenylglyceryl phosphate synthase activity"/>
    <property type="evidence" value="ECO:0007669"/>
    <property type="project" value="UniProtKB-ARBA"/>
</dbReference>
<protein>
    <recommendedName>
        <fullName evidence="1 10">Phosphoglycerol geranylgeranyltransferase</fullName>
        <ecNumber evidence="1 10">2.5.1.41</ecNumber>
    </recommendedName>
</protein>
<organism evidence="11 12">
    <name type="scientific">Candidatus Azambacteria bacterium RIFCSPHIGHO2_01_46_10</name>
    <dbReference type="NCBI Taxonomy" id="1797293"/>
    <lineage>
        <taxon>Bacteria</taxon>
        <taxon>Candidatus Azamiibacteriota</taxon>
    </lineage>
</organism>
<dbReference type="GO" id="GO:0046474">
    <property type="term" value="P:glycerophospholipid biosynthetic process"/>
    <property type="evidence" value="ECO:0007669"/>
    <property type="project" value="UniProtKB-ARBA"/>
</dbReference>
<evidence type="ECO:0000256" key="5">
    <source>
        <dbReference type="ARBA" id="ARBA00022842"/>
    </source>
</evidence>
<keyword evidence="7" id="KW-0594">Phospholipid biosynthesis</keyword>
<keyword evidence="8" id="KW-1208">Phospholipid metabolism</keyword>
<evidence type="ECO:0000313" key="11">
    <source>
        <dbReference type="EMBL" id="OGD35836.1"/>
    </source>
</evidence>
<accession>A0A1F5BZ12</accession>
<dbReference type="EC" id="2.5.1.41" evidence="1 10"/>
<dbReference type="Gene3D" id="3.20.20.390">
    <property type="entry name" value="FMN-linked oxidoreductases"/>
    <property type="match status" value="1"/>
</dbReference>
<dbReference type="InterPro" id="IPR038597">
    <property type="entry name" value="GGGP/HepGP_synthase_sf"/>
</dbReference>
<reference evidence="11 12" key="1">
    <citation type="journal article" date="2016" name="Nat. Commun.">
        <title>Thousands of microbial genomes shed light on interconnected biogeochemical processes in an aquifer system.</title>
        <authorList>
            <person name="Anantharaman K."/>
            <person name="Brown C.T."/>
            <person name="Hug L.A."/>
            <person name="Sharon I."/>
            <person name="Castelle C.J."/>
            <person name="Probst A.J."/>
            <person name="Thomas B.C."/>
            <person name="Singh A."/>
            <person name="Wilkins M.J."/>
            <person name="Karaoz U."/>
            <person name="Brodie E.L."/>
            <person name="Williams K.H."/>
            <person name="Hubbard S.S."/>
            <person name="Banfield J.F."/>
        </authorList>
    </citation>
    <scope>NUCLEOTIDE SEQUENCE [LARGE SCALE GENOMIC DNA]</scope>
</reference>
<gene>
    <name evidence="11" type="ORF">A2W39_01765</name>
</gene>
<dbReference type="NCBIfam" id="TIGR01769">
    <property type="entry name" value="GGGP"/>
    <property type="match status" value="1"/>
</dbReference>
<name>A0A1F5BZ12_9BACT</name>
<dbReference type="EMBL" id="MEYJ01000020">
    <property type="protein sequence ID" value="OGD35836.1"/>
    <property type="molecule type" value="Genomic_DNA"/>
</dbReference>
<dbReference type="NCBIfam" id="TIGR01768">
    <property type="entry name" value="GGGP-family"/>
    <property type="match status" value="1"/>
</dbReference>
<dbReference type="InterPro" id="IPR010946">
    <property type="entry name" value="GGGP_synth"/>
</dbReference>
<dbReference type="GO" id="GO:0005737">
    <property type="term" value="C:cytoplasm"/>
    <property type="evidence" value="ECO:0007669"/>
    <property type="project" value="InterPro"/>
</dbReference>
<evidence type="ECO:0000256" key="6">
    <source>
        <dbReference type="ARBA" id="ARBA00023098"/>
    </source>
</evidence>
<comment type="caution">
    <text evidence="11">The sequence shown here is derived from an EMBL/GenBank/DDBJ whole genome shotgun (WGS) entry which is preliminary data.</text>
</comment>
<evidence type="ECO:0000256" key="1">
    <source>
        <dbReference type="ARBA" id="ARBA00012676"/>
    </source>
</evidence>
<dbReference type="Proteomes" id="UP000178395">
    <property type="component" value="Unassembled WGS sequence"/>
</dbReference>
<dbReference type="Pfam" id="PF01884">
    <property type="entry name" value="PcrB"/>
    <property type="match status" value="1"/>
</dbReference>
<proteinExistence type="inferred from homology"/>
<comment type="catalytic activity">
    <reaction evidence="9">
        <text>sn-glycerol 1-phosphate + (2E,6E,10E)-geranylgeranyl diphosphate = sn-3-O-(geranylgeranyl)glycerol 1-phosphate + diphosphate</text>
        <dbReference type="Rhea" id="RHEA:23404"/>
        <dbReference type="ChEBI" id="CHEBI:33019"/>
        <dbReference type="ChEBI" id="CHEBI:57677"/>
        <dbReference type="ChEBI" id="CHEBI:57685"/>
        <dbReference type="ChEBI" id="CHEBI:58756"/>
        <dbReference type="EC" id="2.5.1.41"/>
    </reaction>
</comment>
<dbReference type="PANTHER" id="PTHR40029">
    <property type="match status" value="1"/>
</dbReference>
<keyword evidence="5" id="KW-0460">Magnesium</keyword>
<dbReference type="AlphaFoldDB" id="A0A1F5BZ12"/>
<evidence type="ECO:0000256" key="9">
    <source>
        <dbReference type="ARBA" id="ARBA00047288"/>
    </source>
</evidence>
<dbReference type="InterPro" id="IPR039074">
    <property type="entry name" value="GGGP/HepGP_synthase_I"/>
</dbReference>
<dbReference type="PANTHER" id="PTHR40029:SF2">
    <property type="entry name" value="HEPTAPRENYLGLYCERYL PHOSPHATE SYNTHASE"/>
    <property type="match status" value="1"/>
</dbReference>
<evidence type="ECO:0000256" key="7">
    <source>
        <dbReference type="ARBA" id="ARBA00023209"/>
    </source>
</evidence>
<keyword evidence="2" id="KW-0444">Lipid biosynthesis</keyword>
<sequence>MLFSLIDPDKFSLEKGKAIAKSSYENGADVILVGGTIGAQGKILDETVQMIKEGCGGIPVVLYPGNISGISEYADAIYFMHMLNSRDIYWLSTAQIQAAPVIAKMHLEAIPTTYLIIEPGRAVGWVGNANVVPRERSDLAAACALAAKYTGSHVLITDAGSGAPLPTPPDMISAIAKMVGNNLFYFNAGGVRTPVQAAECIAAGAHGIHVGNAFEEQVDARKIKEISAAVRKEGKKRV</sequence>
<dbReference type="GO" id="GO:0000287">
    <property type="term" value="F:magnesium ion binding"/>
    <property type="evidence" value="ECO:0007669"/>
    <property type="project" value="InterPro"/>
</dbReference>
<evidence type="ECO:0000256" key="10">
    <source>
        <dbReference type="NCBIfam" id="TIGR01769"/>
    </source>
</evidence>
<dbReference type="SUPFAM" id="SSF51395">
    <property type="entry name" value="FMN-linked oxidoreductases"/>
    <property type="match status" value="1"/>
</dbReference>
<evidence type="ECO:0000313" key="12">
    <source>
        <dbReference type="Proteomes" id="UP000178395"/>
    </source>
</evidence>
<keyword evidence="6" id="KW-0443">Lipid metabolism</keyword>
<keyword evidence="4" id="KW-0479">Metal-binding</keyword>
<dbReference type="InterPro" id="IPR008205">
    <property type="entry name" value="GGGP_HepGP_synthase"/>
</dbReference>